<proteinExistence type="predicted"/>
<reference evidence="1 2" key="1">
    <citation type="submission" date="2020-09" db="EMBL/GenBank/DDBJ databases">
        <authorList>
            <person name="Kaiser E."/>
            <person name="Loertsher E."/>
            <person name="Boyd C."/>
            <person name="Allen K."/>
            <person name="Carter N."/>
            <person name="Sharma R."/>
            <person name="Flor S."/>
            <person name="Grose J."/>
        </authorList>
    </citation>
    <scope>NUCLEOTIDE SEQUENCE [LARGE SCALE GENOMIC DNA]</scope>
</reference>
<evidence type="ECO:0000313" key="2">
    <source>
        <dbReference type="Proteomes" id="UP000595743"/>
    </source>
</evidence>
<sequence length="76" mass="8649">MNPVKNDQVYIVNGLRAVFRAKTERGIISTYPIAEFTFDDGEKITVKFIPLTGKYSGKDNIDLDIYYEGGVWKLKS</sequence>
<dbReference type="Proteomes" id="UP000595743">
    <property type="component" value="Genome"/>
</dbReference>
<gene>
    <name evidence="1" type="ORF">EVAN_178</name>
</gene>
<evidence type="ECO:0000313" key="1">
    <source>
        <dbReference type="EMBL" id="QPX73909.1"/>
    </source>
</evidence>
<protein>
    <submittedName>
        <fullName evidence="1">Uncharacterized protein</fullName>
    </submittedName>
</protein>
<dbReference type="EMBL" id="MW021752">
    <property type="protein sequence ID" value="QPX73909.1"/>
    <property type="molecule type" value="Genomic_DNA"/>
</dbReference>
<name>A0A7T3N7T0_9CAUD</name>
<organism evidence="1 2">
    <name type="scientific">Klebsiella phage vB_KpnM_BovinicusUrsus</name>
    <dbReference type="NCBI Taxonomy" id="2777352"/>
    <lineage>
        <taxon>Viruses</taxon>
        <taxon>Duplodnaviria</taxon>
        <taxon>Heunggongvirae</taxon>
        <taxon>Uroviricota</taxon>
        <taxon>Caudoviricetes</taxon>
        <taxon>Pantevenvirales</taxon>
        <taxon>Straboviridae</taxon>
        <taxon>Tevenvirinae</taxon>
        <taxon>Jiaodavirus</taxon>
        <taxon>Jiaodavirus jd18</taxon>
    </lineage>
</organism>
<accession>A0A7T3N7T0</accession>